<evidence type="ECO:0000313" key="3">
    <source>
        <dbReference type="Proteomes" id="UP000502899"/>
    </source>
</evidence>
<dbReference type="Proteomes" id="UP000502899">
    <property type="component" value="Chromosome"/>
</dbReference>
<feature type="coiled-coil region" evidence="1">
    <location>
        <begin position="37"/>
        <end position="64"/>
    </location>
</feature>
<protein>
    <submittedName>
        <fullName evidence="2">Uncharacterized protein</fullName>
    </submittedName>
</protein>
<sequence length="67" mass="8060">MKKTQIDRCAYFWSCKLLPDHIDKLKEEAKDAEEYEAICINNKIERAAEELEEIQKKYEELRNRGIK</sequence>
<name>A0A7D4K0U4_FINMA</name>
<gene>
    <name evidence="2" type="ORF">FOC70_04880</name>
</gene>
<keyword evidence="1" id="KW-0175">Coiled coil</keyword>
<evidence type="ECO:0000313" key="2">
    <source>
        <dbReference type="EMBL" id="QKH79718.1"/>
    </source>
</evidence>
<proteinExistence type="predicted"/>
<dbReference type="AlphaFoldDB" id="A0A7D4K0U4"/>
<dbReference type="RefSeq" id="WP_002841549.1">
    <property type="nucleotide sequence ID" value="NZ_CP054000.1"/>
</dbReference>
<organism evidence="2 3">
    <name type="scientific">Finegoldia magna</name>
    <name type="common">Peptostreptococcus magnus</name>
    <dbReference type="NCBI Taxonomy" id="1260"/>
    <lineage>
        <taxon>Bacteria</taxon>
        <taxon>Bacillati</taxon>
        <taxon>Bacillota</taxon>
        <taxon>Tissierellia</taxon>
        <taxon>Tissierellales</taxon>
        <taxon>Peptoniphilaceae</taxon>
        <taxon>Finegoldia</taxon>
    </lineage>
</organism>
<dbReference type="EMBL" id="CP054000">
    <property type="protein sequence ID" value="QKH79718.1"/>
    <property type="molecule type" value="Genomic_DNA"/>
</dbReference>
<evidence type="ECO:0000256" key="1">
    <source>
        <dbReference type="SAM" id="Coils"/>
    </source>
</evidence>
<accession>A0A7D4K0U4</accession>
<reference evidence="2 3" key="1">
    <citation type="submission" date="2020-05" db="EMBL/GenBank/DDBJ databases">
        <title>FDA dAtabase for Regulatory Grade micrObial Sequences (FDA-ARGOS): Supporting development and validation of Infectious Disease Dx tests.</title>
        <authorList>
            <person name="Pederson C."/>
            <person name="Tallon L."/>
            <person name="Sadzewicz L."/>
            <person name="Zhao X."/>
            <person name="Vavikolanu K."/>
            <person name="Mehta A."/>
            <person name="Aluvathingal J."/>
            <person name="Nadendla S."/>
            <person name="Myers T."/>
            <person name="Yan Y."/>
            <person name="Sichtig H."/>
        </authorList>
    </citation>
    <scope>NUCLEOTIDE SEQUENCE [LARGE SCALE GENOMIC DNA]</scope>
    <source>
        <strain evidence="2 3">FDAARGOS_764</strain>
    </source>
</reference>